<dbReference type="STRING" id="1077974.GOEFS_018_00460"/>
<evidence type="ECO:0000313" key="2">
    <source>
        <dbReference type="Proteomes" id="UP000035034"/>
    </source>
</evidence>
<protein>
    <submittedName>
        <fullName evidence="1">Uncharacterized protein</fullName>
    </submittedName>
</protein>
<comment type="caution">
    <text evidence="1">The sequence shown here is derived from an EMBL/GenBank/DDBJ whole genome shotgun (WGS) entry which is preliminary data.</text>
</comment>
<gene>
    <name evidence="1" type="ORF">GOEFS_018_00460</name>
</gene>
<dbReference type="Proteomes" id="UP000035034">
    <property type="component" value="Unassembled WGS sequence"/>
</dbReference>
<organism evidence="1 2">
    <name type="scientific">Gordonia effusa NBRC 100432</name>
    <dbReference type="NCBI Taxonomy" id="1077974"/>
    <lineage>
        <taxon>Bacteria</taxon>
        <taxon>Bacillati</taxon>
        <taxon>Actinomycetota</taxon>
        <taxon>Actinomycetes</taxon>
        <taxon>Mycobacteriales</taxon>
        <taxon>Gordoniaceae</taxon>
        <taxon>Gordonia</taxon>
    </lineage>
</organism>
<evidence type="ECO:0000313" key="1">
    <source>
        <dbReference type="EMBL" id="GAB17013.1"/>
    </source>
</evidence>
<name>H0QW12_9ACTN</name>
<dbReference type="EMBL" id="BAEH01000018">
    <property type="protein sequence ID" value="GAB17013.1"/>
    <property type="molecule type" value="Genomic_DNA"/>
</dbReference>
<keyword evidence="2" id="KW-1185">Reference proteome</keyword>
<dbReference type="AlphaFoldDB" id="H0QW12"/>
<accession>H0QW12</accession>
<reference evidence="1 2" key="1">
    <citation type="submission" date="2011-12" db="EMBL/GenBank/DDBJ databases">
        <title>Whole genome shotgun sequence of Gordonia effusa NBRC 100432.</title>
        <authorList>
            <person name="Yoshida I."/>
            <person name="Takarada H."/>
            <person name="Hosoyama A."/>
            <person name="Tsuchikane K."/>
            <person name="Katsumata H."/>
            <person name="Yamazaki S."/>
            <person name="Fujita N."/>
        </authorList>
    </citation>
    <scope>NUCLEOTIDE SEQUENCE [LARGE SCALE GENOMIC DNA]</scope>
    <source>
        <strain evidence="1 2">NBRC 100432</strain>
    </source>
</reference>
<sequence>MSICPGHGDRSVVSGQKPRCDCNDMKKPWPVLLFRQVIPEVRIVQVTPPAVNERP</sequence>
<proteinExistence type="predicted"/>